<evidence type="ECO:0000259" key="3">
    <source>
        <dbReference type="Pfam" id="PF19305"/>
    </source>
</evidence>
<organism evidence="4 5">
    <name type="scientific">Paradevosia shaoguanensis</name>
    <dbReference type="NCBI Taxonomy" id="1335043"/>
    <lineage>
        <taxon>Bacteria</taxon>
        <taxon>Pseudomonadati</taxon>
        <taxon>Pseudomonadota</taxon>
        <taxon>Alphaproteobacteria</taxon>
        <taxon>Hyphomicrobiales</taxon>
        <taxon>Devosiaceae</taxon>
        <taxon>Paradevosia</taxon>
    </lineage>
</organism>
<dbReference type="GO" id="GO:0016829">
    <property type="term" value="F:lyase activity"/>
    <property type="evidence" value="ECO:0007669"/>
    <property type="project" value="InterPro"/>
</dbReference>
<dbReference type="InterPro" id="IPR005656">
    <property type="entry name" value="MmgE_PrpD"/>
</dbReference>
<dbReference type="RefSeq" id="WP_281734779.1">
    <property type="nucleotide sequence ID" value="NZ_JAKETQ010000001.1"/>
</dbReference>
<dbReference type="InterPro" id="IPR045336">
    <property type="entry name" value="MmgE_PrpD_N"/>
</dbReference>
<comment type="similarity">
    <text evidence="1">Belongs to the PrpD family.</text>
</comment>
<dbReference type="InterPro" id="IPR045337">
    <property type="entry name" value="MmgE_PrpD_C"/>
</dbReference>
<evidence type="ECO:0000313" key="5">
    <source>
        <dbReference type="Proteomes" id="UP001156140"/>
    </source>
</evidence>
<dbReference type="InterPro" id="IPR042188">
    <property type="entry name" value="MmgE/PrpD_sf_2"/>
</dbReference>
<sequence length="492" mass="53297">MTTANKFTYRDEVAERLADFTVNVSGDLDADIRHAAKRALSDSVAVALGALDHQASHIARKFASPFTRPDGAVIWGTSMRANPDLAAFVNGSLLRCYDYNDFYVGERNSGHPSDMTAAVIAVGEWIDASGEDVLVALAVGYEVVGAAFDAFSTAPGGWDYTNLTAIGACAAIARLLKLDVEQAREAFGMTVTPHFATDEVESCELNARGDLTLWKRFNGSDAVRNALQACFLAQAGVEAPVRPFTGSNGFIAKLANKHDPVPVILDRLQTGNKLTRIAWTYMKLWPVGSMAQSAIRAALEARAQVKDLSQIKEVRVFSEEGSYQHFIEMRQDPYHPISRETADHSMPYVVAAAILEGNIGIESFDLERVLDGKRQKFVAEQVKCVADPTLGALKDGKLARAGAGYLSRVEIELQDSTVVHGAAKPFPGHPKAPFSDADIAQKVTQNALAFAGQEVTDQIIKALVTFDTIANVKDFTKILAFDWASAKREKAA</sequence>
<name>A0AA41UBV4_9HYPH</name>
<evidence type="ECO:0000256" key="1">
    <source>
        <dbReference type="ARBA" id="ARBA00006174"/>
    </source>
</evidence>
<reference evidence="4" key="1">
    <citation type="submission" date="2022-03" db="EMBL/GenBank/DDBJ databases">
        <title>The complete genome sequence of a Methyloterrigena soli.</title>
        <authorList>
            <person name="Zi Z."/>
        </authorList>
    </citation>
    <scope>NUCLEOTIDE SEQUENCE</scope>
    <source>
        <strain evidence="4">M48</strain>
    </source>
</reference>
<proteinExistence type="inferred from homology"/>
<feature type="domain" description="MmgE/PrpD C-terminal" evidence="3">
    <location>
        <begin position="285"/>
        <end position="461"/>
    </location>
</feature>
<dbReference type="EMBL" id="JALAZD010000001">
    <property type="protein sequence ID" value="MCI0125594.1"/>
    <property type="molecule type" value="Genomic_DNA"/>
</dbReference>
<dbReference type="AlphaFoldDB" id="A0AA41UBV4"/>
<dbReference type="SUPFAM" id="SSF103378">
    <property type="entry name" value="2-methylcitrate dehydratase PrpD"/>
    <property type="match status" value="1"/>
</dbReference>
<accession>A0AA41UBV4</accession>
<dbReference type="Proteomes" id="UP001156140">
    <property type="component" value="Unassembled WGS sequence"/>
</dbReference>
<dbReference type="PANTHER" id="PTHR16943:SF8">
    <property type="entry name" value="2-METHYLCITRATE DEHYDRATASE"/>
    <property type="match status" value="1"/>
</dbReference>
<protein>
    <submittedName>
        <fullName evidence="4">MmgE/PrpD family protein</fullName>
    </submittedName>
</protein>
<dbReference type="InterPro" id="IPR036148">
    <property type="entry name" value="MmgE/PrpD_sf"/>
</dbReference>
<evidence type="ECO:0000259" key="2">
    <source>
        <dbReference type="Pfam" id="PF03972"/>
    </source>
</evidence>
<dbReference type="Pfam" id="PF03972">
    <property type="entry name" value="MmgE_PrpD_N"/>
    <property type="match status" value="1"/>
</dbReference>
<evidence type="ECO:0000313" key="4">
    <source>
        <dbReference type="EMBL" id="MCI0125594.1"/>
    </source>
</evidence>
<dbReference type="PANTHER" id="PTHR16943">
    <property type="entry name" value="2-METHYLCITRATE DEHYDRATASE-RELATED"/>
    <property type="match status" value="1"/>
</dbReference>
<feature type="domain" description="MmgE/PrpD N-terminal" evidence="2">
    <location>
        <begin position="15"/>
        <end position="260"/>
    </location>
</feature>
<comment type="caution">
    <text evidence="4">The sequence shown here is derived from an EMBL/GenBank/DDBJ whole genome shotgun (WGS) entry which is preliminary data.</text>
</comment>
<dbReference type="Pfam" id="PF19305">
    <property type="entry name" value="MmgE_PrpD_C"/>
    <property type="match status" value="1"/>
</dbReference>
<dbReference type="Gene3D" id="3.30.1330.120">
    <property type="entry name" value="2-methylcitrate dehydratase PrpD"/>
    <property type="match status" value="1"/>
</dbReference>
<gene>
    <name evidence="4" type="ORF">ML536_02010</name>
</gene>
<dbReference type="InterPro" id="IPR042183">
    <property type="entry name" value="MmgE/PrpD_sf_1"/>
</dbReference>
<dbReference type="Gene3D" id="1.10.4100.10">
    <property type="entry name" value="2-methylcitrate dehydratase PrpD"/>
    <property type="match status" value="1"/>
</dbReference>
<keyword evidence="5" id="KW-1185">Reference proteome</keyword>